<gene>
    <name evidence="7" type="ORF">AN964_17530</name>
</gene>
<dbReference type="InterPro" id="IPR036163">
    <property type="entry name" value="HMA_dom_sf"/>
</dbReference>
<dbReference type="GO" id="GO:0005886">
    <property type="term" value="C:plasma membrane"/>
    <property type="evidence" value="ECO:0007669"/>
    <property type="project" value="UniProtKB-SubCell"/>
</dbReference>
<protein>
    <submittedName>
        <fullName evidence="7">Uncharacterized protein</fullName>
    </submittedName>
</protein>
<sequence>MSENKKEIHLQIAGMTCAACANRIEKGLLSDNTRIKILYFLSQTWGTYFKTGIILTIPVLLITLLDLYLWLRLV</sequence>
<dbReference type="InterPro" id="IPR006121">
    <property type="entry name" value="HMA_dom"/>
</dbReference>
<accession>A0A0Q3WY01</accession>
<dbReference type="Proteomes" id="UP000051888">
    <property type="component" value="Unassembled WGS sequence"/>
</dbReference>
<evidence type="ECO:0000256" key="6">
    <source>
        <dbReference type="SAM" id="Phobius"/>
    </source>
</evidence>
<keyword evidence="3 6" id="KW-0812">Transmembrane</keyword>
<evidence type="ECO:0000256" key="5">
    <source>
        <dbReference type="ARBA" id="ARBA00023136"/>
    </source>
</evidence>
<dbReference type="Pfam" id="PF02040">
    <property type="entry name" value="ArsB"/>
    <property type="match status" value="1"/>
</dbReference>
<organism evidence="7 8">
    <name type="scientific">Heyndrickxia shackletonii</name>
    <dbReference type="NCBI Taxonomy" id="157838"/>
    <lineage>
        <taxon>Bacteria</taxon>
        <taxon>Bacillati</taxon>
        <taxon>Bacillota</taxon>
        <taxon>Bacilli</taxon>
        <taxon>Bacillales</taxon>
        <taxon>Bacillaceae</taxon>
        <taxon>Heyndrickxia</taxon>
    </lineage>
</organism>
<dbReference type="CDD" id="cd00371">
    <property type="entry name" value="HMA"/>
    <property type="match status" value="1"/>
</dbReference>
<reference evidence="7 8" key="1">
    <citation type="submission" date="2015-09" db="EMBL/GenBank/DDBJ databases">
        <title>Genome sequencing project for genomic taxonomy and phylogenomics of Bacillus-like bacteria.</title>
        <authorList>
            <person name="Liu B."/>
            <person name="Wang J."/>
            <person name="Zhu Y."/>
            <person name="Liu G."/>
            <person name="Chen Q."/>
            <person name="Chen Z."/>
            <person name="Lan J."/>
            <person name="Che J."/>
            <person name="Ge C."/>
            <person name="Shi H."/>
            <person name="Pan Z."/>
            <person name="Liu X."/>
        </authorList>
    </citation>
    <scope>NUCLEOTIDE SEQUENCE [LARGE SCALE GENOMIC DNA]</scope>
    <source>
        <strain evidence="7 8">LMG 18435</strain>
    </source>
</reference>
<dbReference type="PATRIC" id="fig|157838.3.peg.3883"/>
<evidence type="ECO:0000256" key="3">
    <source>
        <dbReference type="ARBA" id="ARBA00022692"/>
    </source>
</evidence>
<dbReference type="Gene3D" id="3.30.70.100">
    <property type="match status" value="1"/>
</dbReference>
<name>A0A0Q3WY01_9BACI</name>
<keyword evidence="2" id="KW-1003">Cell membrane</keyword>
<evidence type="ECO:0000256" key="2">
    <source>
        <dbReference type="ARBA" id="ARBA00022475"/>
    </source>
</evidence>
<evidence type="ECO:0000256" key="4">
    <source>
        <dbReference type="ARBA" id="ARBA00022989"/>
    </source>
</evidence>
<comment type="subcellular location">
    <subcellularLocation>
        <location evidence="1">Cell membrane</location>
        <topology evidence="1">Multi-pass membrane protein</topology>
    </subcellularLocation>
</comment>
<dbReference type="GO" id="GO:0046872">
    <property type="term" value="F:metal ion binding"/>
    <property type="evidence" value="ECO:0007669"/>
    <property type="project" value="InterPro"/>
</dbReference>
<proteinExistence type="predicted"/>
<dbReference type="AlphaFoldDB" id="A0A0Q3WY01"/>
<dbReference type="EMBL" id="LJJC01000004">
    <property type="protein sequence ID" value="KQL55131.1"/>
    <property type="molecule type" value="Genomic_DNA"/>
</dbReference>
<comment type="caution">
    <text evidence="7">The sequence shown here is derived from an EMBL/GenBank/DDBJ whole genome shotgun (WGS) entry which is preliminary data.</text>
</comment>
<keyword evidence="8" id="KW-1185">Reference proteome</keyword>
<keyword evidence="4 6" id="KW-1133">Transmembrane helix</keyword>
<dbReference type="GO" id="GO:0015105">
    <property type="term" value="F:arsenite transmembrane transporter activity"/>
    <property type="evidence" value="ECO:0007669"/>
    <property type="project" value="InterPro"/>
</dbReference>
<evidence type="ECO:0000313" key="7">
    <source>
        <dbReference type="EMBL" id="KQL55131.1"/>
    </source>
</evidence>
<keyword evidence="5 6" id="KW-0472">Membrane</keyword>
<dbReference type="STRING" id="157838.AN964_17530"/>
<evidence type="ECO:0000313" key="8">
    <source>
        <dbReference type="Proteomes" id="UP000051888"/>
    </source>
</evidence>
<dbReference type="InterPro" id="IPR000802">
    <property type="entry name" value="Arsenical_pump_ArsB"/>
</dbReference>
<evidence type="ECO:0000256" key="1">
    <source>
        <dbReference type="ARBA" id="ARBA00004651"/>
    </source>
</evidence>
<dbReference type="SUPFAM" id="SSF55008">
    <property type="entry name" value="HMA, heavy metal-associated domain"/>
    <property type="match status" value="1"/>
</dbReference>
<feature type="transmembrane region" description="Helical" evidence="6">
    <location>
        <begin position="48"/>
        <end position="71"/>
    </location>
</feature>